<organism evidence="1 2">
    <name type="scientific">Actinomyces weissii</name>
    <dbReference type="NCBI Taxonomy" id="675090"/>
    <lineage>
        <taxon>Bacteria</taxon>
        <taxon>Bacillati</taxon>
        <taxon>Actinomycetota</taxon>
        <taxon>Actinomycetes</taxon>
        <taxon>Actinomycetales</taxon>
        <taxon>Actinomycetaceae</taxon>
        <taxon>Actinomyces</taxon>
    </lineage>
</organism>
<dbReference type="AlphaFoldDB" id="A0A7T7S184"/>
<dbReference type="KEGG" id="awe:JG540_08025"/>
<evidence type="ECO:0000313" key="2">
    <source>
        <dbReference type="Proteomes" id="UP000595895"/>
    </source>
</evidence>
<dbReference type="Proteomes" id="UP000595895">
    <property type="component" value="Chromosome"/>
</dbReference>
<protein>
    <submittedName>
        <fullName evidence="1">Uncharacterized protein</fullName>
    </submittedName>
</protein>
<keyword evidence="2" id="KW-1185">Reference proteome</keyword>
<evidence type="ECO:0000313" key="1">
    <source>
        <dbReference type="EMBL" id="QQM66988.1"/>
    </source>
</evidence>
<name>A0A7T7S184_9ACTO</name>
<reference evidence="1 2" key="1">
    <citation type="submission" date="2020-12" db="EMBL/GenBank/DDBJ databases">
        <authorList>
            <person name="Zhou J."/>
        </authorList>
    </citation>
    <scope>NUCLEOTIDE SEQUENCE [LARGE SCALE GENOMIC DNA]</scope>
    <source>
        <strain evidence="1 2">CCUG 61299</strain>
    </source>
</reference>
<gene>
    <name evidence="1" type="ORF">JG540_08025</name>
</gene>
<dbReference type="EMBL" id="CP066802">
    <property type="protein sequence ID" value="QQM66988.1"/>
    <property type="molecule type" value="Genomic_DNA"/>
</dbReference>
<proteinExistence type="predicted"/>
<accession>A0A7T7S184</accession>
<dbReference type="InterPro" id="IPR017523">
    <property type="entry name" value="Rv3268"/>
</dbReference>
<sequence length="207" mass="21265">MITNESEIGNGYEHLAVHLALPVHWRTVVWACGVWRAGGAAVLGAGPEVSRWQEEHPSASQAVLSVASQPEDLLPQAPVQALLPLPSLALRWPGPLPPLVLDGAADLMGCPDVFPATPAAPEQLALTAVGGQGQAQSWTRGQLAAQAAPPSETIPGNPVLVHEQEPAPALLGCLRAWANGGRAVLVAPEADAALLTAVARQEGCAAA</sequence>
<dbReference type="NCBIfam" id="TIGR03089">
    <property type="entry name" value="TIGR03089 family protein"/>
    <property type="match status" value="1"/>
</dbReference>